<dbReference type="AlphaFoldDB" id="A0AAP0B984"/>
<evidence type="ECO:0000259" key="3">
    <source>
        <dbReference type="Pfam" id="PF07717"/>
    </source>
</evidence>
<evidence type="ECO:0000313" key="5">
    <source>
        <dbReference type="Proteomes" id="UP001418222"/>
    </source>
</evidence>
<accession>A0AAP0B984</accession>
<evidence type="ECO:0000256" key="2">
    <source>
        <dbReference type="SAM" id="Phobius"/>
    </source>
</evidence>
<evidence type="ECO:0000256" key="1">
    <source>
        <dbReference type="ARBA" id="ARBA00022806"/>
    </source>
</evidence>
<name>A0AAP0B984_9ASPA</name>
<reference evidence="4 5" key="1">
    <citation type="journal article" date="2022" name="Nat. Plants">
        <title>Genomes of leafy and leafless Platanthera orchids illuminate the evolution of mycoheterotrophy.</title>
        <authorList>
            <person name="Li M.H."/>
            <person name="Liu K.W."/>
            <person name="Li Z."/>
            <person name="Lu H.C."/>
            <person name="Ye Q.L."/>
            <person name="Zhang D."/>
            <person name="Wang J.Y."/>
            <person name="Li Y.F."/>
            <person name="Zhong Z.M."/>
            <person name="Liu X."/>
            <person name="Yu X."/>
            <person name="Liu D.K."/>
            <person name="Tu X.D."/>
            <person name="Liu B."/>
            <person name="Hao Y."/>
            <person name="Liao X.Y."/>
            <person name="Jiang Y.T."/>
            <person name="Sun W.H."/>
            <person name="Chen J."/>
            <person name="Chen Y.Q."/>
            <person name="Ai Y."/>
            <person name="Zhai J.W."/>
            <person name="Wu S.S."/>
            <person name="Zhou Z."/>
            <person name="Hsiao Y.Y."/>
            <person name="Wu W.L."/>
            <person name="Chen Y.Y."/>
            <person name="Lin Y.F."/>
            <person name="Hsu J.L."/>
            <person name="Li C.Y."/>
            <person name="Wang Z.W."/>
            <person name="Zhao X."/>
            <person name="Zhong W.Y."/>
            <person name="Ma X.K."/>
            <person name="Ma L."/>
            <person name="Huang J."/>
            <person name="Chen G.Z."/>
            <person name="Huang M.Z."/>
            <person name="Huang L."/>
            <person name="Peng D.H."/>
            <person name="Luo Y.B."/>
            <person name="Zou S.Q."/>
            <person name="Chen S.P."/>
            <person name="Lan S."/>
            <person name="Tsai W.C."/>
            <person name="Van de Peer Y."/>
            <person name="Liu Z.J."/>
        </authorList>
    </citation>
    <scope>NUCLEOTIDE SEQUENCE [LARGE SCALE GENOMIC DNA]</scope>
    <source>
        <strain evidence="4">Lor287</strain>
    </source>
</reference>
<dbReference type="Pfam" id="PF07717">
    <property type="entry name" value="OB_NTP_bind"/>
    <property type="match status" value="1"/>
</dbReference>
<keyword evidence="2" id="KW-0812">Transmembrane</keyword>
<organism evidence="4 5">
    <name type="scientific">Platanthera zijinensis</name>
    <dbReference type="NCBI Taxonomy" id="2320716"/>
    <lineage>
        <taxon>Eukaryota</taxon>
        <taxon>Viridiplantae</taxon>
        <taxon>Streptophyta</taxon>
        <taxon>Embryophyta</taxon>
        <taxon>Tracheophyta</taxon>
        <taxon>Spermatophyta</taxon>
        <taxon>Magnoliopsida</taxon>
        <taxon>Liliopsida</taxon>
        <taxon>Asparagales</taxon>
        <taxon>Orchidaceae</taxon>
        <taxon>Orchidoideae</taxon>
        <taxon>Orchideae</taxon>
        <taxon>Orchidinae</taxon>
        <taxon>Platanthera</taxon>
    </lineage>
</organism>
<keyword evidence="1 4" id="KW-0378">Hydrolase</keyword>
<dbReference type="InterPro" id="IPR011709">
    <property type="entry name" value="DEAD-box_helicase_OB_fold"/>
</dbReference>
<keyword evidence="5" id="KW-1185">Reference proteome</keyword>
<keyword evidence="1 4" id="KW-0347">Helicase</keyword>
<sequence length="304" mass="33781">MIHYNGFRTLGYRSQLVQVHPSSALETNEDGRLSDYVVYHELISTSRPFMRNVCAVDMAWVMPIMKKLEKMDVYKLRVLGFIWFGGGGLNRRVETECSNRRGEVAAPNGAFWGVSQGGRVETEQTPPEVHLFTLLPAAFAKNGMLVINKGTCDVIKDLLSITKLTNKYFVFVLLLSTLLKFIMLCLMGLTFCIFQYYFVCTYNAAVGLTRMAQSQKDERGPEQFDIGSVNSAWQGTLLTIDLLHLSVAPQTSEAREPSHHQNIVLDAAMGDTNASPPPPALAVPELTDLATQIVKAVNVALLEF</sequence>
<protein>
    <submittedName>
        <fullName evidence="4">Pre-mRNA-splicing factor ATP-dependent RNA helicase</fullName>
    </submittedName>
</protein>
<gene>
    <name evidence="4" type="ORF">KSP39_PZI015844</name>
</gene>
<keyword evidence="1 4" id="KW-0547">Nucleotide-binding</keyword>
<feature type="transmembrane region" description="Helical" evidence="2">
    <location>
        <begin position="168"/>
        <end position="198"/>
    </location>
</feature>
<keyword evidence="2" id="KW-0472">Membrane</keyword>
<feature type="domain" description="DEAD-box helicase OB fold" evidence="3">
    <location>
        <begin position="7"/>
        <end position="67"/>
    </location>
</feature>
<dbReference type="Proteomes" id="UP001418222">
    <property type="component" value="Unassembled WGS sequence"/>
</dbReference>
<keyword evidence="1 4" id="KW-0067">ATP-binding</keyword>
<evidence type="ECO:0000313" key="4">
    <source>
        <dbReference type="EMBL" id="KAK8933838.1"/>
    </source>
</evidence>
<dbReference type="GO" id="GO:0004386">
    <property type="term" value="F:helicase activity"/>
    <property type="evidence" value="ECO:0007669"/>
    <property type="project" value="UniProtKB-KW"/>
</dbReference>
<comment type="caution">
    <text evidence="4">The sequence shown here is derived from an EMBL/GenBank/DDBJ whole genome shotgun (WGS) entry which is preliminary data.</text>
</comment>
<proteinExistence type="predicted"/>
<keyword evidence="2" id="KW-1133">Transmembrane helix</keyword>
<dbReference type="EMBL" id="JBBWWQ010000013">
    <property type="protein sequence ID" value="KAK8933838.1"/>
    <property type="molecule type" value="Genomic_DNA"/>
</dbReference>